<dbReference type="Gene3D" id="1.20.58.310">
    <property type="entry name" value="Polyphosphate kinase N-terminal domain"/>
    <property type="match status" value="1"/>
</dbReference>
<evidence type="ECO:0000256" key="8">
    <source>
        <dbReference type="HAMAP-Rule" id="MF_00347"/>
    </source>
</evidence>
<feature type="binding site" evidence="8">
    <location>
        <position position="593"/>
    </location>
    <ligand>
        <name>ATP</name>
        <dbReference type="ChEBI" id="CHEBI:30616"/>
    </ligand>
</feature>
<comment type="catalytic activity">
    <reaction evidence="8 9">
        <text>[phosphate](n) + ATP = [phosphate](n+1) + ADP</text>
        <dbReference type="Rhea" id="RHEA:19573"/>
        <dbReference type="Rhea" id="RHEA-COMP:9859"/>
        <dbReference type="Rhea" id="RHEA-COMP:14280"/>
        <dbReference type="ChEBI" id="CHEBI:16838"/>
        <dbReference type="ChEBI" id="CHEBI:30616"/>
        <dbReference type="ChEBI" id="CHEBI:456216"/>
        <dbReference type="EC" id="2.7.4.1"/>
    </reaction>
</comment>
<feature type="domain" description="Polyphosphate kinase C-terminal" evidence="13">
    <location>
        <begin position="332"/>
        <end position="497"/>
    </location>
</feature>
<comment type="similarity">
    <text evidence="8 9">Belongs to the polyphosphate kinase 1 (PPK1) family.</text>
</comment>
<feature type="binding site" evidence="8">
    <location>
        <position position="376"/>
    </location>
    <ligand>
        <name>Mg(2+)</name>
        <dbReference type="ChEBI" id="CHEBI:18420"/>
    </ligand>
</feature>
<evidence type="ECO:0000256" key="3">
    <source>
        <dbReference type="ARBA" id="ARBA00022723"/>
    </source>
</evidence>
<feature type="domain" description="Polyphosphate kinase N-terminal" evidence="11">
    <location>
        <begin position="8"/>
        <end position="113"/>
    </location>
</feature>
<dbReference type="HAMAP" id="MF_00347">
    <property type="entry name" value="Polyphosphate_kinase"/>
    <property type="match status" value="1"/>
</dbReference>
<dbReference type="PANTHER" id="PTHR30218">
    <property type="entry name" value="POLYPHOSPHATE KINASE"/>
    <property type="match status" value="1"/>
</dbReference>
<comment type="PTM">
    <text evidence="8 9">An intermediate of this reaction is the autophosphorylated ppk in which a phosphate is covalently linked to a histidine residue through a N-P bond.</text>
</comment>
<dbReference type="EMBL" id="CP016778">
    <property type="protein sequence ID" value="ASY22310.1"/>
    <property type="molecule type" value="Genomic_DNA"/>
</dbReference>
<keyword evidence="1 8" id="KW-0597">Phosphoprotein</keyword>
<dbReference type="Gene3D" id="3.30.870.10">
    <property type="entry name" value="Endonuclease Chain A"/>
    <property type="match status" value="2"/>
</dbReference>
<keyword evidence="5 8" id="KW-0418">Kinase</keyword>
<dbReference type="InterPro" id="IPR003414">
    <property type="entry name" value="PP_kinase"/>
</dbReference>
<dbReference type="InterPro" id="IPR024953">
    <property type="entry name" value="PP_kinase_middle"/>
</dbReference>
<feature type="binding site" evidence="8">
    <location>
        <position position="406"/>
    </location>
    <ligand>
        <name>Mg(2+)</name>
        <dbReference type="ChEBI" id="CHEBI:18420"/>
    </ligand>
</feature>
<dbReference type="SUPFAM" id="SSF140356">
    <property type="entry name" value="PPK N-terminal domain-like"/>
    <property type="match status" value="1"/>
</dbReference>
<evidence type="ECO:0000256" key="5">
    <source>
        <dbReference type="ARBA" id="ARBA00022777"/>
    </source>
</evidence>
<dbReference type="GO" id="GO:0008976">
    <property type="term" value="F:polyphosphate kinase activity"/>
    <property type="evidence" value="ECO:0007669"/>
    <property type="project" value="UniProtKB-UniRule"/>
</dbReference>
<dbReference type="InterPro" id="IPR025198">
    <property type="entry name" value="PPK_N_dom"/>
</dbReference>
<dbReference type="NCBIfam" id="NF003922">
    <property type="entry name" value="PRK05443.2-3"/>
    <property type="match status" value="1"/>
</dbReference>
<keyword evidence="6 8" id="KW-0067">ATP-binding</keyword>
<keyword evidence="4 8" id="KW-0547">Nucleotide-binding</keyword>
<reference evidence="14 15" key="1">
    <citation type="submission" date="2016-07" db="EMBL/GenBank/DDBJ databases">
        <title>High microdiversification within the ubiquitous acI lineage of Actinobacteria.</title>
        <authorList>
            <person name="Neuenschwander S.M."/>
            <person name="Salcher M."/>
            <person name="Ghai R."/>
            <person name="Pernthaler J."/>
        </authorList>
    </citation>
    <scope>NUCLEOTIDE SEQUENCE [LARGE SCALE GENOMIC DNA]</scope>
    <source>
        <strain evidence="14">MMS-IIB-76</strain>
    </source>
</reference>
<dbReference type="NCBIfam" id="NF003921">
    <property type="entry name" value="PRK05443.2-2"/>
    <property type="match status" value="1"/>
</dbReference>
<evidence type="ECO:0000256" key="7">
    <source>
        <dbReference type="ARBA" id="ARBA00022842"/>
    </source>
</evidence>
<dbReference type="FunFam" id="3.30.870.10:FF:000001">
    <property type="entry name" value="Polyphosphate kinase"/>
    <property type="match status" value="1"/>
</dbReference>
<name>A0AAC9YXE4_9ACTN</name>
<feature type="domain" description="Polyphosphate kinase C-terminal" evidence="12">
    <location>
        <begin position="504"/>
        <end position="664"/>
    </location>
</feature>
<evidence type="ECO:0000259" key="10">
    <source>
        <dbReference type="Pfam" id="PF02503"/>
    </source>
</evidence>
<feature type="domain" description="Polyphosphate kinase middle" evidence="10">
    <location>
        <begin position="122"/>
        <end position="300"/>
    </location>
</feature>
<dbReference type="Pfam" id="PF02503">
    <property type="entry name" value="PP_kinase"/>
    <property type="match status" value="1"/>
</dbReference>
<evidence type="ECO:0000256" key="4">
    <source>
        <dbReference type="ARBA" id="ARBA00022741"/>
    </source>
</evidence>
<evidence type="ECO:0000259" key="13">
    <source>
        <dbReference type="Pfam" id="PF17941"/>
    </source>
</evidence>
<comment type="cofactor">
    <cofactor evidence="8">
        <name>Mg(2+)</name>
        <dbReference type="ChEBI" id="CHEBI:18420"/>
    </cofactor>
</comment>
<comment type="function">
    <text evidence="8 9">Catalyzes the reversible transfer of the terminal phosphate of ATP to form a long-chain polyphosphate (polyP).</text>
</comment>
<dbReference type="Pfam" id="PF13089">
    <property type="entry name" value="PP_kinase_N"/>
    <property type="match status" value="1"/>
</dbReference>
<dbReference type="SUPFAM" id="SSF56024">
    <property type="entry name" value="Phospholipase D/nuclease"/>
    <property type="match status" value="2"/>
</dbReference>
<evidence type="ECO:0000256" key="2">
    <source>
        <dbReference type="ARBA" id="ARBA00022679"/>
    </source>
</evidence>
<dbReference type="NCBIfam" id="NF003918">
    <property type="entry name" value="PRK05443.1-2"/>
    <property type="match status" value="1"/>
</dbReference>
<dbReference type="InterPro" id="IPR036832">
    <property type="entry name" value="PPK_N_dom_sf"/>
</dbReference>
<dbReference type="GO" id="GO:0006799">
    <property type="term" value="P:polyphosphate biosynthetic process"/>
    <property type="evidence" value="ECO:0007669"/>
    <property type="project" value="UniProtKB-UniRule"/>
</dbReference>
<protein>
    <recommendedName>
        <fullName evidence="8 9">Polyphosphate kinase</fullName>
        <ecNumber evidence="8 9">2.7.4.1</ecNumber>
    </recommendedName>
    <alternativeName>
        <fullName evidence="8">ATP-polyphosphate phosphotransferase</fullName>
    </alternativeName>
    <alternativeName>
        <fullName evidence="8">Polyphosphoric acid kinase</fullName>
    </alternativeName>
</protein>
<evidence type="ECO:0000256" key="6">
    <source>
        <dbReference type="ARBA" id="ARBA00022840"/>
    </source>
</evidence>
<gene>
    <name evidence="8" type="primary">ppk</name>
    <name evidence="14" type="ORF">A1sIIB76_01670</name>
</gene>
<dbReference type="EC" id="2.7.4.1" evidence="8 9"/>
<keyword evidence="2 8" id="KW-0808">Transferase</keyword>
<dbReference type="NCBIfam" id="NF003917">
    <property type="entry name" value="PRK05443.1-1"/>
    <property type="match status" value="1"/>
</dbReference>
<dbReference type="AlphaFoldDB" id="A0AAC9YXE4"/>
<feature type="active site" description="Phosphohistidine intermediate" evidence="8">
    <location>
        <position position="436"/>
    </location>
</feature>
<evidence type="ECO:0000256" key="1">
    <source>
        <dbReference type="ARBA" id="ARBA00022553"/>
    </source>
</evidence>
<sequence length="687" mass="79400">MRDQLANYQDRELTWLDFDTRVLELTEDPTIPLLERVRFLSIFSSNLDEFFMVRVASLKAKIERGVTTPNSAGYTPRELLKIVLERTQNLVNIQAERFKDVIIPELATHGIEFCKISELTDEERSQLKDYYDKRVFPVLTPLVVDPSHPFPYISGLSLNIGINIESSEDQDISFARVKIPTNLPRFIRTSDQSKIRFVLIDELIAEHLSELFPGVTLKDHFFFRVTRNQDLDLDEDETDDILETMEKELTRRRFGPPVRLEVDKVIHPEVLNELMDELKIEPIDVLKYDSPLDLRSLNQIADLDFPELKYAPFRSETAPELRDVDLDSSDSFFTALRKGEILLHHPYQSFTTSVVNFLENAARDPHVLAIKQTLYRTSGDSPIVQALIEAAEAGKQVLAVIEIRARFDEMANVRWARKLEEVGVHVVYGLMGLKTHAKLSLVVREEGENLRRYCHVGTGNYNPKTARFYDDLGILSADPILGEDLSRLFNELSGYSTKHEYSRLLVAPHSMRKGLIARIKRETRNHLDGKPAWIRFKLNSLLDEEIIDHLYEAADAGVKVEIVVRGICSIRLNTQARRENIKVRSILGRFLEHSRIYYFRNGGAEDYYIGSADMMHRNLDRRVESLVLIESEKHKQRLAAILDDSVSDKYSTWKLTDENKWVRNIKDHDGNLLVNFQDHFVDRHNRS</sequence>
<evidence type="ECO:0000313" key="15">
    <source>
        <dbReference type="Proteomes" id="UP000217194"/>
    </source>
</evidence>
<evidence type="ECO:0000259" key="11">
    <source>
        <dbReference type="Pfam" id="PF13089"/>
    </source>
</evidence>
<proteinExistence type="inferred from homology"/>
<feature type="binding site" evidence="8">
    <location>
        <position position="565"/>
    </location>
    <ligand>
        <name>ATP</name>
        <dbReference type="ChEBI" id="CHEBI:30616"/>
    </ligand>
</feature>
<dbReference type="Proteomes" id="UP000217194">
    <property type="component" value="Chromosome"/>
</dbReference>
<evidence type="ECO:0000313" key="14">
    <source>
        <dbReference type="EMBL" id="ASY22310.1"/>
    </source>
</evidence>
<dbReference type="Gene3D" id="3.30.1840.10">
    <property type="entry name" value="Polyphosphate kinase middle domain"/>
    <property type="match status" value="1"/>
</dbReference>
<dbReference type="PANTHER" id="PTHR30218:SF0">
    <property type="entry name" value="POLYPHOSPHATE KINASE"/>
    <property type="match status" value="1"/>
</dbReference>
<dbReference type="Pfam" id="PF13090">
    <property type="entry name" value="PP_kinase_C"/>
    <property type="match status" value="1"/>
</dbReference>
<dbReference type="GO" id="GO:0046872">
    <property type="term" value="F:metal ion binding"/>
    <property type="evidence" value="ECO:0007669"/>
    <property type="project" value="UniProtKB-KW"/>
</dbReference>
<dbReference type="PIRSF" id="PIRSF015589">
    <property type="entry name" value="PP_kinase"/>
    <property type="match status" value="1"/>
</dbReference>
<keyword evidence="3 8" id="KW-0479">Metal-binding</keyword>
<evidence type="ECO:0000256" key="9">
    <source>
        <dbReference type="RuleBase" id="RU003800"/>
    </source>
</evidence>
<dbReference type="InterPro" id="IPR036830">
    <property type="entry name" value="PP_kinase_middle_dom_sf"/>
</dbReference>
<organism evidence="14 15">
    <name type="scientific">Candidatus Planktophila versatilis</name>
    <dbReference type="NCBI Taxonomy" id="1884905"/>
    <lineage>
        <taxon>Bacteria</taxon>
        <taxon>Bacillati</taxon>
        <taxon>Actinomycetota</taxon>
        <taxon>Actinomycetes</taxon>
        <taxon>Candidatus Nanopelagicales</taxon>
        <taxon>Candidatus Nanopelagicaceae</taxon>
        <taxon>Candidatus Planktophila</taxon>
    </lineage>
</organism>
<accession>A0AAC9YXE4</accession>
<feature type="binding site" evidence="8">
    <location>
        <position position="469"/>
    </location>
    <ligand>
        <name>ATP</name>
        <dbReference type="ChEBI" id="CHEBI:30616"/>
    </ligand>
</feature>
<dbReference type="InterPro" id="IPR041108">
    <property type="entry name" value="PP_kinase_C_1"/>
</dbReference>
<feature type="binding site" evidence="8">
    <location>
        <position position="46"/>
    </location>
    <ligand>
        <name>ATP</name>
        <dbReference type="ChEBI" id="CHEBI:30616"/>
    </ligand>
</feature>
<dbReference type="Pfam" id="PF17941">
    <property type="entry name" value="PP_kinase_C_1"/>
    <property type="match status" value="1"/>
</dbReference>
<evidence type="ECO:0000259" key="12">
    <source>
        <dbReference type="Pfam" id="PF13090"/>
    </source>
</evidence>
<keyword evidence="7 8" id="KW-0460">Magnesium</keyword>
<dbReference type="InterPro" id="IPR025200">
    <property type="entry name" value="PPK_C_dom2"/>
</dbReference>
<dbReference type="NCBIfam" id="TIGR03705">
    <property type="entry name" value="poly_P_kin"/>
    <property type="match status" value="1"/>
</dbReference>
<dbReference type="RefSeq" id="WP_095696823.1">
    <property type="nucleotide sequence ID" value="NZ_CP016778.1"/>
</dbReference>
<dbReference type="SUPFAM" id="SSF143724">
    <property type="entry name" value="PHP14-like"/>
    <property type="match status" value="1"/>
</dbReference>
<dbReference type="GO" id="GO:0005524">
    <property type="term" value="F:ATP binding"/>
    <property type="evidence" value="ECO:0007669"/>
    <property type="project" value="UniProtKB-KW"/>
</dbReference>
<dbReference type="CDD" id="cd09165">
    <property type="entry name" value="PLDc_PaPPK1_C1_like"/>
    <property type="match status" value="1"/>
</dbReference>
<dbReference type="GO" id="GO:0009358">
    <property type="term" value="C:polyphosphate kinase complex"/>
    <property type="evidence" value="ECO:0007669"/>
    <property type="project" value="InterPro"/>
</dbReference>